<dbReference type="InterPro" id="IPR002104">
    <property type="entry name" value="Integrase_catalytic"/>
</dbReference>
<keyword evidence="2" id="KW-0233">DNA recombination</keyword>
<dbReference type="Pfam" id="PF00589">
    <property type="entry name" value="Phage_integrase"/>
    <property type="match status" value="1"/>
</dbReference>
<dbReference type="GO" id="GO:0003677">
    <property type="term" value="F:DNA binding"/>
    <property type="evidence" value="ECO:0007669"/>
    <property type="project" value="UniProtKB-KW"/>
</dbReference>
<protein>
    <submittedName>
        <fullName evidence="4">Site-specific integrase</fullName>
    </submittedName>
</protein>
<dbReference type="GO" id="GO:0015074">
    <property type="term" value="P:DNA integration"/>
    <property type="evidence" value="ECO:0007669"/>
    <property type="project" value="InterPro"/>
</dbReference>
<sequence>MPTARKLPSGSWRCQVFSHTEEIIQTDGTIKKKRIYESFTSDVPGPKGKRIAEQMAAEFAANKESHKEARDDFTFGEATDQYIKNREAILSPRTIMDYKRIRKNDIQTIAEIKVSCLTQADIQKEVNLYAKTHSPKTVRNMHGLISAVLRQYRPDFALNTALPKKVRPAIYIPSDDDIRRLLEYVKGTEMELPILLAAFGPMRRGEICALNTKNIDGNIVHVCCNMVCTENGDWIIRVPKSYAGDRYIDYPDFVAEKWKWKKGNITSMTPDVITNRFARILKRAGLPHFRFHDLRHYSASIQHALGIPDSYIMARGGWGNDGVLKNVYRHVMSDPEKRMNQIANQHFIELCNTK</sequence>
<comment type="caution">
    <text evidence="4">The sequence shown here is derived from an EMBL/GenBank/DDBJ whole genome shotgun (WGS) entry which is preliminary data.</text>
</comment>
<dbReference type="RefSeq" id="WP_117493894.1">
    <property type="nucleotide sequence ID" value="NZ_CALBAT010000018.1"/>
</dbReference>
<dbReference type="EMBL" id="QVLX01000016">
    <property type="protein sequence ID" value="RGE84453.1"/>
    <property type="molecule type" value="Genomic_DNA"/>
</dbReference>
<dbReference type="CDD" id="cd01189">
    <property type="entry name" value="INT_ICEBs1_C_like"/>
    <property type="match status" value="1"/>
</dbReference>
<dbReference type="PROSITE" id="PS51898">
    <property type="entry name" value="TYR_RECOMBINASE"/>
    <property type="match status" value="1"/>
</dbReference>
<keyword evidence="1" id="KW-0238">DNA-binding</keyword>
<evidence type="ECO:0000256" key="1">
    <source>
        <dbReference type="ARBA" id="ARBA00023125"/>
    </source>
</evidence>
<evidence type="ECO:0000313" key="5">
    <source>
        <dbReference type="Proteomes" id="UP000261080"/>
    </source>
</evidence>
<dbReference type="InterPro" id="IPR010998">
    <property type="entry name" value="Integrase_recombinase_N"/>
</dbReference>
<dbReference type="AlphaFoldDB" id="A0A3E3JY51"/>
<dbReference type="InterPro" id="IPR011010">
    <property type="entry name" value="DNA_brk_join_enz"/>
</dbReference>
<proteinExistence type="predicted"/>
<name>A0A3E3JY51_9FIRM</name>
<reference evidence="4 5" key="1">
    <citation type="submission" date="2018-08" db="EMBL/GenBank/DDBJ databases">
        <title>A genome reference for cultivated species of the human gut microbiota.</title>
        <authorList>
            <person name="Zou Y."/>
            <person name="Xue W."/>
            <person name="Luo G."/>
        </authorList>
    </citation>
    <scope>NUCLEOTIDE SEQUENCE [LARGE SCALE GENOMIC DNA]</scope>
    <source>
        <strain evidence="4 5">AF37-2AT</strain>
    </source>
</reference>
<accession>A0A3E3JY51</accession>
<dbReference type="InterPro" id="IPR013762">
    <property type="entry name" value="Integrase-like_cat_sf"/>
</dbReference>
<dbReference type="Gene3D" id="1.10.443.10">
    <property type="entry name" value="Intergrase catalytic core"/>
    <property type="match status" value="1"/>
</dbReference>
<dbReference type="OrthoDB" id="9785687at2"/>
<evidence type="ECO:0000256" key="2">
    <source>
        <dbReference type="ARBA" id="ARBA00023172"/>
    </source>
</evidence>
<evidence type="ECO:0000259" key="3">
    <source>
        <dbReference type="PROSITE" id="PS51898"/>
    </source>
</evidence>
<dbReference type="GO" id="GO:0006310">
    <property type="term" value="P:DNA recombination"/>
    <property type="evidence" value="ECO:0007669"/>
    <property type="project" value="UniProtKB-KW"/>
</dbReference>
<keyword evidence="5" id="KW-1185">Reference proteome</keyword>
<gene>
    <name evidence="4" type="ORF">DW016_15455</name>
</gene>
<evidence type="ECO:0000313" key="4">
    <source>
        <dbReference type="EMBL" id="RGE84453.1"/>
    </source>
</evidence>
<feature type="domain" description="Tyr recombinase" evidence="3">
    <location>
        <begin position="167"/>
        <end position="343"/>
    </location>
</feature>
<organism evidence="4 5">
    <name type="scientific">Sellimonas intestinalis</name>
    <dbReference type="NCBI Taxonomy" id="1653434"/>
    <lineage>
        <taxon>Bacteria</taxon>
        <taxon>Bacillati</taxon>
        <taxon>Bacillota</taxon>
        <taxon>Clostridia</taxon>
        <taxon>Lachnospirales</taxon>
        <taxon>Lachnospiraceae</taxon>
        <taxon>Sellimonas</taxon>
    </lineage>
</organism>
<dbReference type="Proteomes" id="UP000261080">
    <property type="component" value="Unassembled WGS sequence"/>
</dbReference>
<dbReference type="Gene3D" id="1.10.150.130">
    <property type="match status" value="1"/>
</dbReference>
<dbReference type="SUPFAM" id="SSF56349">
    <property type="entry name" value="DNA breaking-rejoining enzymes"/>
    <property type="match status" value="1"/>
</dbReference>